<name>A0A8J7YK14_9ARCH</name>
<dbReference type="InterPro" id="IPR002161">
    <property type="entry name" value="PdxT/SNO"/>
</dbReference>
<evidence type="ECO:0000313" key="12">
    <source>
        <dbReference type="Proteomes" id="UP000716004"/>
    </source>
</evidence>
<dbReference type="EC" id="3.5.1.2" evidence="7"/>
<dbReference type="Gene3D" id="3.40.50.880">
    <property type="match status" value="1"/>
</dbReference>
<dbReference type="Pfam" id="PF01174">
    <property type="entry name" value="SNO"/>
    <property type="match status" value="1"/>
</dbReference>
<dbReference type="EMBL" id="JAGVSJ010000014">
    <property type="protein sequence ID" value="MBX8632087.1"/>
    <property type="molecule type" value="Genomic_DNA"/>
</dbReference>
<feature type="active site" description="Nucleophile" evidence="7 8">
    <location>
        <position position="84"/>
    </location>
</feature>
<dbReference type="PROSITE" id="PS01236">
    <property type="entry name" value="PDXT_SNO_1"/>
    <property type="match status" value="1"/>
</dbReference>
<dbReference type="GO" id="GO:1903600">
    <property type="term" value="C:glutaminase complex"/>
    <property type="evidence" value="ECO:0007669"/>
    <property type="project" value="TreeGrafter"/>
</dbReference>
<comment type="catalytic activity">
    <reaction evidence="7">
        <text>aldehydo-D-ribose 5-phosphate + D-glyceraldehyde 3-phosphate + L-glutamine = pyridoxal 5'-phosphate + L-glutamate + phosphate + 3 H2O + H(+)</text>
        <dbReference type="Rhea" id="RHEA:31507"/>
        <dbReference type="ChEBI" id="CHEBI:15377"/>
        <dbReference type="ChEBI" id="CHEBI:15378"/>
        <dbReference type="ChEBI" id="CHEBI:29985"/>
        <dbReference type="ChEBI" id="CHEBI:43474"/>
        <dbReference type="ChEBI" id="CHEBI:58273"/>
        <dbReference type="ChEBI" id="CHEBI:58359"/>
        <dbReference type="ChEBI" id="CHEBI:59776"/>
        <dbReference type="ChEBI" id="CHEBI:597326"/>
        <dbReference type="EC" id="4.3.3.6"/>
    </reaction>
</comment>
<dbReference type="GO" id="GO:0036381">
    <property type="term" value="F:pyridoxal 5'-phosphate synthase (glutamine hydrolysing) activity"/>
    <property type="evidence" value="ECO:0007669"/>
    <property type="project" value="UniProtKB-UniRule"/>
</dbReference>
<evidence type="ECO:0000256" key="9">
    <source>
        <dbReference type="PIRSR" id="PIRSR005639-2"/>
    </source>
</evidence>
<dbReference type="UniPathway" id="UPA00245"/>
<dbReference type="GO" id="GO:0005829">
    <property type="term" value="C:cytosol"/>
    <property type="evidence" value="ECO:0007669"/>
    <property type="project" value="TreeGrafter"/>
</dbReference>
<dbReference type="FunFam" id="3.40.50.880:FF:000041">
    <property type="entry name" value="Glutamine amidotransferase subunit pdxT, putative"/>
    <property type="match status" value="1"/>
</dbReference>
<comment type="catalytic activity">
    <reaction evidence="6 7">
        <text>L-glutamine + H2O = L-glutamate + NH4(+)</text>
        <dbReference type="Rhea" id="RHEA:15889"/>
        <dbReference type="ChEBI" id="CHEBI:15377"/>
        <dbReference type="ChEBI" id="CHEBI:28938"/>
        <dbReference type="ChEBI" id="CHEBI:29985"/>
        <dbReference type="ChEBI" id="CHEBI:58359"/>
        <dbReference type="EC" id="3.5.1.2"/>
    </reaction>
</comment>
<evidence type="ECO:0000256" key="6">
    <source>
        <dbReference type="ARBA" id="ARBA00049534"/>
    </source>
</evidence>
<keyword evidence="3 7" id="KW-0663">Pyridoxal phosphate</keyword>
<dbReference type="AlphaFoldDB" id="A0A8J7YK14"/>
<dbReference type="Proteomes" id="UP000716004">
    <property type="component" value="Unassembled WGS sequence"/>
</dbReference>
<dbReference type="PANTHER" id="PTHR31559:SF0">
    <property type="entry name" value="PYRIDOXAL 5'-PHOSPHATE SYNTHASE SUBUNIT SNO1-RELATED"/>
    <property type="match status" value="1"/>
</dbReference>
<dbReference type="PROSITE" id="PS51273">
    <property type="entry name" value="GATASE_TYPE_1"/>
    <property type="match status" value="1"/>
</dbReference>
<comment type="caution">
    <text evidence="10">The sequence shown here is derived from an EMBL/GenBank/DDBJ whole genome shotgun (WGS) entry which is preliminary data.</text>
</comment>
<evidence type="ECO:0000256" key="7">
    <source>
        <dbReference type="HAMAP-Rule" id="MF_01615"/>
    </source>
</evidence>
<evidence type="ECO:0000256" key="3">
    <source>
        <dbReference type="ARBA" id="ARBA00022898"/>
    </source>
</evidence>
<feature type="active site" description="Charge relay system" evidence="7 8">
    <location>
        <position position="181"/>
    </location>
</feature>
<dbReference type="GO" id="GO:0042823">
    <property type="term" value="P:pyridoxal phosphate biosynthetic process"/>
    <property type="evidence" value="ECO:0007669"/>
    <property type="project" value="UniProtKB-UniRule"/>
</dbReference>
<evidence type="ECO:0000256" key="5">
    <source>
        <dbReference type="ARBA" id="ARBA00023239"/>
    </source>
</evidence>
<accession>A0A8J7YK14</accession>
<evidence type="ECO:0000313" key="10">
    <source>
        <dbReference type="EMBL" id="MBX8632087.1"/>
    </source>
</evidence>
<sequence length="195" mass="21459">MKVGVIAVQGDVSEHVTASERAMAELGLKGSAVYVRTPEDMNGVDRLIIPGGESTTISKLLLKSGLFELIRRRAEEGMPVMGTCAGCILMAKKGDDQVEKTHTRLLGLMNMKVDRNFYGRQRESFEAKLKIDGVSESFRGVFIRAPAILEVWGRCVPLSRLGNEIVMAREDNLLGLAFHPELSGSTEVHSLFLRI</sequence>
<dbReference type="PANTHER" id="PTHR31559">
    <property type="entry name" value="PYRIDOXAL 5'-PHOSPHATE SYNTHASE SUBUNIT SNO"/>
    <property type="match status" value="1"/>
</dbReference>
<protein>
    <recommendedName>
        <fullName evidence="7">Pyridoxal 5'-phosphate synthase subunit PdxT</fullName>
        <ecNumber evidence="7">4.3.3.6</ecNumber>
    </recommendedName>
    <alternativeName>
        <fullName evidence="7">Pdx2</fullName>
    </alternativeName>
    <alternativeName>
        <fullName evidence="7">Pyridoxal 5'-phosphate synthase glutaminase subunit</fullName>
        <ecNumber evidence="7">3.5.1.2</ecNumber>
    </alternativeName>
</protein>
<dbReference type="PIRSF" id="PIRSF005639">
    <property type="entry name" value="Glut_amidoT_SNO"/>
    <property type="match status" value="1"/>
</dbReference>
<evidence type="ECO:0000256" key="1">
    <source>
        <dbReference type="ARBA" id="ARBA00008345"/>
    </source>
</evidence>
<comment type="function">
    <text evidence="7">Catalyzes the hydrolysis of glutamine to glutamate and ammonia as part of the biosynthesis of pyridoxal 5'-phosphate. The resulting ammonia molecule is channeled to the active site of PdxS.</text>
</comment>
<dbReference type="NCBIfam" id="TIGR03800">
    <property type="entry name" value="PLP_synth_Pdx2"/>
    <property type="match status" value="1"/>
</dbReference>
<evidence type="ECO:0000256" key="4">
    <source>
        <dbReference type="ARBA" id="ARBA00022962"/>
    </source>
</evidence>
<feature type="binding site" evidence="7 9">
    <location>
        <begin position="143"/>
        <end position="144"/>
    </location>
    <ligand>
        <name>L-glutamine</name>
        <dbReference type="ChEBI" id="CHEBI:58359"/>
    </ligand>
</feature>
<gene>
    <name evidence="7 10" type="primary">pdxT</name>
    <name evidence="10" type="ORF">J9259_06180</name>
    <name evidence="11" type="ORF">KIY12_01475</name>
</gene>
<dbReference type="GO" id="GO:0006543">
    <property type="term" value="P:L-glutamine catabolic process"/>
    <property type="evidence" value="ECO:0007669"/>
    <property type="project" value="UniProtKB-UniRule"/>
</dbReference>
<feature type="binding site" evidence="7 9">
    <location>
        <position position="115"/>
    </location>
    <ligand>
        <name>L-glutamine</name>
        <dbReference type="ChEBI" id="CHEBI:58359"/>
    </ligand>
</feature>
<evidence type="ECO:0000256" key="8">
    <source>
        <dbReference type="PIRSR" id="PIRSR005639-1"/>
    </source>
</evidence>
<feature type="binding site" evidence="7 9">
    <location>
        <begin position="52"/>
        <end position="54"/>
    </location>
    <ligand>
        <name>L-glutamine</name>
        <dbReference type="ChEBI" id="CHEBI:58359"/>
    </ligand>
</feature>
<dbReference type="GO" id="GO:0004359">
    <property type="term" value="F:glutaminase activity"/>
    <property type="evidence" value="ECO:0007669"/>
    <property type="project" value="UniProtKB-UniRule"/>
</dbReference>
<dbReference type="Proteomes" id="UP000750197">
    <property type="component" value="Unassembled WGS sequence"/>
</dbReference>
<keyword evidence="2 7" id="KW-0378">Hydrolase</keyword>
<evidence type="ECO:0000313" key="11">
    <source>
        <dbReference type="EMBL" id="MBX8643388.1"/>
    </source>
</evidence>
<dbReference type="SUPFAM" id="SSF52317">
    <property type="entry name" value="Class I glutamine amidotransferase-like"/>
    <property type="match status" value="1"/>
</dbReference>
<dbReference type="InterPro" id="IPR029062">
    <property type="entry name" value="Class_I_gatase-like"/>
</dbReference>
<dbReference type="InterPro" id="IPR021196">
    <property type="entry name" value="PdxT/SNO_CS"/>
</dbReference>
<organism evidence="10 12">
    <name type="scientific">Candidatus Sysuiplasma superficiale</name>
    <dbReference type="NCBI Taxonomy" id="2823368"/>
    <lineage>
        <taxon>Archaea</taxon>
        <taxon>Methanobacteriati</taxon>
        <taxon>Thermoplasmatota</taxon>
        <taxon>Thermoplasmata</taxon>
        <taxon>Candidatus Sysuiplasmatales</taxon>
        <taxon>Candidatus Sysuiplasmataceae</taxon>
        <taxon>Candidatus Sysuiplasma</taxon>
    </lineage>
</organism>
<dbReference type="EC" id="4.3.3.6" evidence="7"/>
<dbReference type="PROSITE" id="PS51130">
    <property type="entry name" value="PDXT_SNO_2"/>
    <property type="match status" value="1"/>
</dbReference>
<evidence type="ECO:0000256" key="2">
    <source>
        <dbReference type="ARBA" id="ARBA00022801"/>
    </source>
</evidence>
<comment type="pathway">
    <text evidence="7">Cofactor biosynthesis; pyridoxal 5'-phosphate biosynthesis.</text>
</comment>
<dbReference type="HAMAP" id="MF_01615">
    <property type="entry name" value="PdxT"/>
    <property type="match status" value="1"/>
</dbReference>
<dbReference type="CDD" id="cd01749">
    <property type="entry name" value="GATase1_PB"/>
    <property type="match status" value="1"/>
</dbReference>
<dbReference type="EMBL" id="JAHEAC010000006">
    <property type="protein sequence ID" value="MBX8643388.1"/>
    <property type="molecule type" value="Genomic_DNA"/>
</dbReference>
<proteinExistence type="inferred from homology"/>
<keyword evidence="5 7" id="KW-0456">Lyase</keyword>
<feature type="active site" description="Charge relay system" evidence="7 8">
    <location>
        <position position="179"/>
    </location>
</feature>
<reference evidence="10" key="1">
    <citation type="submission" date="2021-04" db="EMBL/GenBank/DDBJ databases">
        <title>Genomic insights into ecological role and evolution of a novel Thermoplasmata order Candidatus Sysuiplasmatales.</title>
        <authorList>
            <person name="Yuan Y."/>
        </authorList>
    </citation>
    <scope>NUCLEOTIDE SEQUENCE</scope>
    <source>
        <strain evidence="11">TUT19-bin139</strain>
        <strain evidence="10">YP2-bin.285</strain>
    </source>
</reference>
<keyword evidence="4 7" id="KW-0315">Glutamine amidotransferase</keyword>
<dbReference type="GO" id="GO:0008614">
    <property type="term" value="P:pyridoxine metabolic process"/>
    <property type="evidence" value="ECO:0007669"/>
    <property type="project" value="TreeGrafter"/>
</dbReference>
<comment type="subunit">
    <text evidence="7">In the presence of PdxS, forms a dodecamer of heterodimers. Only shows activity in the heterodimer.</text>
</comment>
<comment type="similarity">
    <text evidence="1 7">Belongs to the glutaminase PdxT/SNO family.</text>
</comment>